<evidence type="ECO:0000313" key="1">
    <source>
        <dbReference type="EMBL" id="MCI59804.1"/>
    </source>
</evidence>
<reference evidence="1 2" key="1">
    <citation type="journal article" date="2018" name="Front. Plant Sci.">
        <title>Red Clover (Trifolium pratense) and Zigzag Clover (T. medium) - A Picture of Genomic Similarities and Differences.</title>
        <authorList>
            <person name="Dluhosova J."/>
            <person name="Istvanek J."/>
            <person name="Nedelnik J."/>
            <person name="Repkova J."/>
        </authorList>
    </citation>
    <scope>NUCLEOTIDE SEQUENCE [LARGE SCALE GENOMIC DNA]</scope>
    <source>
        <strain evidence="2">cv. 10/8</strain>
        <tissue evidence="1">Leaf</tissue>
    </source>
</reference>
<evidence type="ECO:0000313" key="2">
    <source>
        <dbReference type="Proteomes" id="UP000265520"/>
    </source>
</evidence>
<accession>A0A392TGT0</accession>
<sequence length="51" mass="5648">IFLHNLSLEPRSKFPSRAPNCCFGEDFNSGTGVPLQNSKPRSDTVHSVEKC</sequence>
<protein>
    <submittedName>
        <fullName evidence="1">Uncharacterized protein</fullName>
    </submittedName>
</protein>
<dbReference type="AlphaFoldDB" id="A0A392TGT0"/>
<proteinExistence type="predicted"/>
<keyword evidence="2" id="KW-1185">Reference proteome</keyword>
<dbReference type="EMBL" id="LXQA010570115">
    <property type="protein sequence ID" value="MCI59804.1"/>
    <property type="molecule type" value="Genomic_DNA"/>
</dbReference>
<dbReference type="Proteomes" id="UP000265520">
    <property type="component" value="Unassembled WGS sequence"/>
</dbReference>
<organism evidence="1 2">
    <name type="scientific">Trifolium medium</name>
    <dbReference type="NCBI Taxonomy" id="97028"/>
    <lineage>
        <taxon>Eukaryota</taxon>
        <taxon>Viridiplantae</taxon>
        <taxon>Streptophyta</taxon>
        <taxon>Embryophyta</taxon>
        <taxon>Tracheophyta</taxon>
        <taxon>Spermatophyta</taxon>
        <taxon>Magnoliopsida</taxon>
        <taxon>eudicotyledons</taxon>
        <taxon>Gunneridae</taxon>
        <taxon>Pentapetalae</taxon>
        <taxon>rosids</taxon>
        <taxon>fabids</taxon>
        <taxon>Fabales</taxon>
        <taxon>Fabaceae</taxon>
        <taxon>Papilionoideae</taxon>
        <taxon>50 kb inversion clade</taxon>
        <taxon>NPAAA clade</taxon>
        <taxon>Hologalegina</taxon>
        <taxon>IRL clade</taxon>
        <taxon>Trifolieae</taxon>
        <taxon>Trifolium</taxon>
    </lineage>
</organism>
<feature type="non-terminal residue" evidence="1">
    <location>
        <position position="1"/>
    </location>
</feature>
<name>A0A392TGT0_9FABA</name>
<comment type="caution">
    <text evidence="1">The sequence shown here is derived from an EMBL/GenBank/DDBJ whole genome shotgun (WGS) entry which is preliminary data.</text>
</comment>